<evidence type="ECO:0000313" key="4">
    <source>
        <dbReference type="Proteomes" id="UP001157017"/>
    </source>
</evidence>
<reference evidence="4" key="1">
    <citation type="journal article" date="2019" name="Int. J. Syst. Evol. Microbiol.">
        <title>The Global Catalogue of Microorganisms (GCM) 10K type strain sequencing project: providing services to taxonomists for standard genome sequencing and annotation.</title>
        <authorList>
            <consortium name="The Broad Institute Genomics Platform"/>
            <consortium name="The Broad Institute Genome Sequencing Center for Infectious Disease"/>
            <person name="Wu L."/>
            <person name="Ma J."/>
        </authorList>
    </citation>
    <scope>NUCLEOTIDE SEQUENCE [LARGE SCALE GENOMIC DNA]</scope>
    <source>
        <strain evidence="4">NBRC 108730</strain>
    </source>
</reference>
<evidence type="ECO:0000259" key="2">
    <source>
        <dbReference type="Pfam" id="PF00496"/>
    </source>
</evidence>
<proteinExistence type="predicted"/>
<dbReference type="Pfam" id="PF00496">
    <property type="entry name" value="SBP_bac_5"/>
    <property type="match status" value="1"/>
</dbReference>
<feature type="compositionally biased region" description="Basic residues" evidence="1">
    <location>
        <begin position="1"/>
        <end position="14"/>
    </location>
</feature>
<organism evidence="3 4">
    <name type="scientific">Angustibacter aerolatus</name>
    <dbReference type="NCBI Taxonomy" id="1162965"/>
    <lineage>
        <taxon>Bacteria</taxon>
        <taxon>Bacillati</taxon>
        <taxon>Actinomycetota</taxon>
        <taxon>Actinomycetes</taxon>
        <taxon>Kineosporiales</taxon>
        <taxon>Kineosporiaceae</taxon>
    </lineage>
</organism>
<name>A0ABQ6JEP3_9ACTN</name>
<dbReference type="Proteomes" id="UP001157017">
    <property type="component" value="Unassembled WGS sequence"/>
</dbReference>
<feature type="region of interest" description="Disordered" evidence="1">
    <location>
        <begin position="1"/>
        <end position="24"/>
    </location>
</feature>
<dbReference type="SUPFAM" id="SSF53850">
    <property type="entry name" value="Periplasmic binding protein-like II"/>
    <property type="match status" value="1"/>
</dbReference>
<protein>
    <recommendedName>
        <fullName evidence="2">Solute-binding protein family 5 domain-containing protein</fullName>
    </recommendedName>
</protein>
<dbReference type="PANTHER" id="PTHR30290:SF83">
    <property type="entry name" value="ABC TRANSPORTER SUBSTRATE-BINDING PROTEIN"/>
    <property type="match status" value="1"/>
</dbReference>
<dbReference type="EMBL" id="BSUZ01000001">
    <property type="protein sequence ID" value="GMA86056.1"/>
    <property type="molecule type" value="Genomic_DNA"/>
</dbReference>
<dbReference type="Gene3D" id="3.40.190.10">
    <property type="entry name" value="Periplasmic binding protein-like II"/>
    <property type="match status" value="1"/>
</dbReference>
<feature type="domain" description="Solute-binding protein family 5" evidence="2">
    <location>
        <begin position="74"/>
        <end position="363"/>
    </location>
</feature>
<keyword evidence="4" id="KW-1185">Reference proteome</keyword>
<accession>A0ABQ6JEP3</accession>
<dbReference type="InterPro" id="IPR039424">
    <property type="entry name" value="SBP_5"/>
</dbReference>
<dbReference type="PANTHER" id="PTHR30290">
    <property type="entry name" value="PERIPLASMIC BINDING COMPONENT OF ABC TRANSPORTER"/>
    <property type="match status" value="1"/>
</dbReference>
<sequence length="395" mass="43347">MRRRRRQQRRRREQRRLGEGEKGGTLTFLTNAEKINHIDPQRNYTGEDLAFSSAYLERTLTAYKPSNDGTEAGKLVGDLATDTGKPSEGGKTWAFTLRDGVKWEDGSDVTCADIKYGISRTFAQDVITDGPTYAISLLDIPKASDGTSTYKGPYVTSKNDTASFDKAVECSSDAKTITFHLNQAVGDFNYTVTLSSFAPVPKAKDTGEKYDLKPVSNGPYKISEYTPGQQMVLDRNPNWSADTDPYRPAFPDKVVMKFSVEASVIDQRLQADAGEDQGAVSRDPLQVASLTPVFNDERFANRRINEFDPYVRYIAINTKKVPNLKQRQAILAATDRAALRTIVGGSYAGDLADGVIKPNLPADYAPTGLWTGLLGDKVPDTGNVEARQEAHPGVG</sequence>
<evidence type="ECO:0000313" key="3">
    <source>
        <dbReference type="EMBL" id="GMA86056.1"/>
    </source>
</evidence>
<comment type="caution">
    <text evidence="3">The sequence shown here is derived from an EMBL/GenBank/DDBJ whole genome shotgun (WGS) entry which is preliminary data.</text>
</comment>
<dbReference type="InterPro" id="IPR000914">
    <property type="entry name" value="SBP_5_dom"/>
</dbReference>
<gene>
    <name evidence="3" type="ORF">GCM10025868_13060</name>
</gene>
<evidence type="ECO:0000256" key="1">
    <source>
        <dbReference type="SAM" id="MobiDB-lite"/>
    </source>
</evidence>